<evidence type="ECO:0000259" key="4">
    <source>
        <dbReference type="Pfam" id="PF21722"/>
    </source>
</evidence>
<dbReference type="InterPro" id="IPR025195">
    <property type="entry name" value="GTA_TIM_dom"/>
</dbReference>
<dbReference type="Proteomes" id="UP000253370">
    <property type="component" value="Unassembled WGS sequence"/>
</dbReference>
<feature type="compositionally biased region" description="Gly residues" evidence="1">
    <location>
        <begin position="205"/>
        <end position="231"/>
    </location>
</feature>
<dbReference type="EMBL" id="QNTQ01000001">
    <property type="protein sequence ID" value="RBI87758.1"/>
    <property type="molecule type" value="Genomic_DNA"/>
</dbReference>
<evidence type="ECO:0000313" key="6">
    <source>
        <dbReference type="EMBL" id="RBI87758.1"/>
    </source>
</evidence>
<feature type="domain" description="Tip attachment protein J" evidence="3">
    <location>
        <begin position="430"/>
        <end position="589"/>
    </location>
</feature>
<name>A0A365UDY4_9RHOB</name>
<dbReference type="AlphaFoldDB" id="A0A365UDY4"/>
<feature type="compositionally biased region" description="Low complexity" evidence="1">
    <location>
        <begin position="178"/>
        <end position="198"/>
    </location>
</feature>
<organism evidence="6 7">
    <name type="scientific">Rhodosalinus halophilus</name>
    <dbReference type="NCBI Taxonomy" id="2259333"/>
    <lineage>
        <taxon>Bacteria</taxon>
        <taxon>Pseudomonadati</taxon>
        <taxon>Pseudomonadota</taxon>
        <taxon>Alphaproteobacteria</taxon>
        <taxon>Rhodobacterales</taxon>
        <taxon>Paracoccaceae</taxon>
        <taxon>Rhodosalinus</taxon>
    </lineage>
</organism>
<evidence type="ECO:0000259" key="3">
    <source>
        <dbReference type="Pfam" id="PF13550"/>
    </source>
</evidence>
<evidence type="ECO:0000256" key="1">
    <source>
        <dbReference type="SAM" id="MobiDB-lite"/>
    </source>
</evidence>
<evidence type="ECO:0000259" key="5">
    <source>
        <dbReference type="Pfam" id="PF23666"/>
    </source>
</evidence>
<proteinExistence type="predicted"/>
<feature type="compositionally biased region" description="Gly residues" evidence="1">
    <location>
        <begin position="239"/>
        <end position="253"/>
    </location>
</feature>
<evidence type="ECO:0000259" key="2">
    <source>
        <dbReference type="Pfam" id="PF13547"/>
    </source>
</evidence>
<dbReference type="Pfam" id="PF13547">
    <property type="entry name" value="GTA_TIM"/>
    <property type="match status" value="1"/>
</dbReference>
<feature type="domain" description="Glycine-rich" evidence="4">
    <location>
        <begin position="19"/>
        <end position="266"/>
    </location>
</feature>
<gene>
    <name evidence="6" type="ORF">DRV85_01800</name>
</gene>
<evidence type="ECO:0008006" key="8">
    <source>
        <dbReference type="Google" id="ProtNLM"/>
    </source>
</evidence>
<dbReference type="Pfam" id="PF23666">
    <property type="entry name" value="Rcc01698_C"/>
    <property type="match status" value="1"/>
</dbReference>
<feature type="region of interest" description="Disordered" evidence="1">
    <location>
        <begin position="73"/>
        <end position="253"/>
    </location>
</feature>
<feature type="domain" description="GTA TIM-barrel-like" evidence="2">
    <location>
        <begin position="270"/>
        <end position="371"/>
    </location>
</feature>
<feature type="domain" description="Rcc01698-like C-terminal" evidence="5">
    <location>
        <begin position="680"/>
        <end position="780"/>
    </location>
</feature>
<dbReference type="Gene3D" id="3.20.20.80">
    <property type="entry name" value="Glycosidases"/>
    <property type="match status" value="1"/>
</dbReference>
<dbReference type="Pfam" id="PF21722">
    <property type="entry name" value="Gly_rich_2"/>
    <property type="match status" value="1"/>
</dbReference>
<evidence type="ECO:0000313" key="7">
    <source>
        <dbReference type="Proteomes" id="UP000253370"/>
    </source>
</evidence>
<dbReference type="Pfam" id="PF13550">
    <property type="entry name" value="Phage-tail_3"/>
    <property type="match status" value="1"/>
</dbReference>
<protein>
    <recommendedName>
        <fullName evidence="8">Phage tail protein</fullName>
    </recommendedName>
</protein>
<dbReference type="InterPro" id="IPR049304">
    <property type="entry name" value="Gly_rich_dom"/>
</dbReference>
<accession>A0A365UDY4</accession>
<sequence length="934" mass="96593">MRSFTDDSGEDWTAHVFTADGTFNLSETAEVDYLLVGGGGGGSTAGGGAGGVVQGTITLAPGDYPVTVGAGGAGIRGDADPRPVPASPGGDSTFAGITALGGGPGSGTRGGADVTGDETDGGSGGGGGSSAQPGEYVSVKGSALQPGSPDGGLGHDGGDVTNFNSPFYAGGGGGAGGPAPDAGYDWAPGGPGITTTIDGTERQIAGGGAGGRWDNGTGLAGTHGGGSGGSGNARDGAPNTGGGGGGGARTIPGGTGGSGLVVIRYRSGPGQTAWVPESKPVWFTEIGCPAVDKGTNQPNKFLDPKSSESALPYFSDGRRDEAIQAQYIRALTDYWSDPENNPVSGVYGGRMVDMDRCFVWAWDARPFPWFPAERETWADGDNYARGHWISGRASGRSLSSVVGEICEAAGLSACDTARLHGHVRGYLVSEPGTARAALQPLMLAHGFDAVERDGALRFLPRAGARAAPVVSAALAESDRLEGTLERGRAAEAEQSGRVRLRFTLAEGDFQAAAEEAILPGEPGRSARETELPLALTRGEARQVAERWLAEAQVARDTARFALPPSAWALGAGDVVQIDGGARFRIDRVEQGEARLVEAVRVDPSVYRPARVEERPARLAPFVPPVPVTPLFLDLPLMRGDEAPHAPHLAVTATPWPGRVALYEAAEDEGYALSALIEARAAIGVTESPLAAATSGRIDRGPALRVRMISGALAATDDAGLLAGKNLIAVGDGSAGGWELLQFRDAQLVAPRSWLISHRLRGQAGSDGIMPAQWPAGSWVVVMDGVPRQIALSPALRDVARHWRIGPAGRPYDDPSYQHRVLAFAGEGLRPYRPCHLRLAEADGGLHARWIRRTRIDGDGWEAPEVPLGEEAERYLVRVTASGAVLREAQTEAPEWIYPADQRAADAGAGPRRIEVAQISARYGPGPFAVAAVPD</sequence>
<reference evidence="6 7" key="1">
    <citation type="submission" date="2018-07" db="EMBL/GenBank/DDBJ databases">
        <title>Rhodosalinus sp. strain E84T genomic sequence and assembly.</title>
        <authorList>
            <person name="Liu Z.-W."/>
            <person name="Lu D.-C."/>
        </authorList>
    </citation>
    <scope>NUCLEOTIDE SEQUENCE [LARGE SCALE GENOMIC DNA]</scope>
    <source>
        <strain evidence="6 7">E84</strain>
    </source>
</reference>
<keyword evidence="7" id="KW-1185">Reference proteome</keyword>
<feature type="compositionally biased region" description="Gly residues" evidence="1">
    <location>
        <begin position="99"/>
        <end position="110"/>
    </location>
</feature>
<dbReference type="InterPro" id="IPR056490">
    <property type="entry name" value="Rcc01698_C"/>
</dbReference>
<comment type="caution">
    <text evidence="6">The sequence shown here is derived from an EMBL/GenBank/DDBJ whole genome shotgun (WGS) entry which is preliminary data.</text>
</comment>
<dbReference type="InterPro" id="IPR032876">
    <property type="entry name" value="J_dom"/>
</dbReference>